<keyword evidence="8" id="KW-1185">Reference proteome</keyword>
<dbReference type="AlphaFoldDB" id="A0AAD4SJH6"/>
<reference evidence="7" key="1">
    <citation type="submission" date="2022-04" db="EMBL/GenBank/DDBJ databases">
        <title>A functionally conserved STORR gene fusion in Papaver species that diverged 16.8 million years ago.</title>
        <authorList>
            <person name="Catania T."/>
        </authorList>
    </citation>
    <scope>NUCLEOTIDE SEQUENCE</scope>
    <source>
        <strain evidence="7">S-188037</strain>
    </source>
</reference>
<feature type="transmembrane region" description="Helical" evidence="5">
    <location>
        <begin position="334"/>
        <end position="358"/>
    </location>
</feature>
<dbReference type="GO" id="GO:0006952">
    <property type="term" value="P:defense response"/>
    <property type="evidence" value="ECO:0007669"/>
    <property type="project" value="UniProtKB-KW"/>
</dbReference>
<dbReference type="SUPFAM" id="SSF49764">
    <property type="entry name" value="HSP20-like chaperones"/>
    <property type="match status" value="1"/>
</dbReference>
<evidence type="ECO:0000256" key="1">
    <source>
        <dbReference type="ARBA" id="ARBA00004162"/>
    </source>
</evidence>
<dbReference type="Gene3D" id="2.60.40.790">
    <property type="match status" value="1"/>
</dbReference>
<dbReference type="PANTHER" id="PTHR43670">
    <property type="entry name" value="HEAT SHOCK PROTEIN 26"/>
    <property type="match status" value="1"/>
</dbReference>
<dbReference type="CDD" id="cd06464">
    <property type="entry name" value="ACD_sHsps-like"/>
    <property type="match status" value="1"/>
</dbReference>
<dbReference type="GO" id="GO:0034605">
    <property type="term" value="P:cellular response to heat"/>
    <property type="evidence" value="ECO:0007669"/>
    <property type="project" value="TreeGrafter"/>
</dbReference>
<protein>
    <recommendedName>
        <fullName evidence="6">SHSP domain-containing protein</fullName>
    </recommendedName>
</protein>
<evidence type="ECO:0000313" key="7">
    <source>
        <dbReference type="EMBL" id="KAI3909886.1"/>
    </source>
</evidence>
<evidence type="ECO:0000256" key="4">
    <source>
        <dbReference type="PROSITE-ProRule" id="PRU00285"/>
    </source>
</evidence>
<dbReference type="GO" id="GO:0005886">
    <property type="term" value="C:plasma membrane"/>
    <property type="evidence" value="ECO:0007669"/>
    <property type="project" value="UniProtKB-SubCell"/>
</dbReference>
<proteinExistence type="inferred from homology"/>
<dbReference type="Proteomes" id="UP001202328">
    <property type="component" value="Unassembled WGS sequence"/>
</dbReference>
<keyword evidence="5" id="KW-1133">Transmembrane helix</keyword>
<sequence>MELEIGLKITKTKDDGNLTTSNLRITKDGNGPVFVSSETESMFILTAHLKGYRRDRIKIDINEDGTLISIGGDKTIQEMVMVRWTMYKKEAEITGFKKVFRIPNGVKLNKIKARFNQEETILSIFMPKLKKGIQGVGIEEATEVAEEQEEEKVVEEAVAVQENESEKTELESVDMPAIETKDISSNDEEIPEMVIQEDQETERIETQDEEAPGEVVQEPTKNERIPELETVSLKEEEVEEIHDETSCSEKEEEFIEEMVKQEDFVEDTSIAPVEPVEEPLKLEHEQQLVEEKEETIEQQLHGEELQNYEEEESSIENKATSPTNGTSPWLRYPFGVPSGFIVGSTLFGLLIALVVHLLTENKKLKKYGTS</sequence>
<gene>
    <name evidence="7" type="ORF">MKW98_012940</name>
</gene>
<accession>A0AAD4SJH6</accession>
<evidence type="ECO:0000256" key="5">
    <source>
        <dbReference type="SAM" id="Phobius"/>
    </source>
</evidence>
<evidence type="ECO:0000256" key="3">
    <source>
        <dbReference type="ARBA" id="ARBA00022821"/>
    </source>
</evidence>
<feature type="domain" description="SHSP" evidence="6">
    <location>
        <begin position="24"/>
        <end position="147"/>
    </location>
</feature>
<keyword evidence="5" id="KW-0812">Transmembrane</keyword>
<evidence type="ECO:0000256" key="2">
    <source>
        <dbReference type="ARBA" id="ARBA00022475"/>
    </source>
</evidence>
<dbReference type="InterPro" id="IPR008978">
    <property type="entry name" value="HSP20-like_chaperone"/>
</dbReference>
<dbReference type="PROSITE" id="PS01031">
    <property type="entry name" value="SHSP"/>
    <property type="match status" value="1"/>
</dbReference>
<comment type="caution">
    <text evidence="7">The sequence shown here is derived from an EMBL/GenBank/DDBJ whole genome shotgun (WGS) entry which is preliminary data.</text>
</comment>
<name>A0AAD4SJH6_9MAGN</name>
<dbReference type="PANTHER" id="PTHR43670:SF34">
    <property type="entry name" value="HSP20-LIKE CHAPERONES SUPERFAMILY PROTEIN"/>
    <property type="match status" value="1"/>
</dbReference>
<comment type="subcellular location">
    <subcellularLocation>
        <location evidence="1">Cell membrane</location>
        <topology evidence="1">Single-pass membrane protein</topology>
    </subcellularLocation>
</comment>
<comment type="similarity">
    <text evidence="4">Belongs to the small heat shock protein (HSP20) family.</text>
</comment>
<keyword evidence="2" id="KW-1003">Cell membrane</keyword>
<dbReference type="InterPro" id="IPR002068">
    <property type="entry name" value="A-crystallin/Hsp20_dom"/>
</dbReference>
<keyword evidence="3" id="KW-0611">Plant defense</keyword>
<evidence type="ECO:0000259" key="6">
    <source>
        <dbReference type="PROSITE" id="PS01031"/>
    </source>
</evidence>
<keyword evidence="5" id="KW-0472">Membrane</keyword>
<organism evidence="7 8">
    <name type="scientific">Papaver atlanticum</name>
    <dbReference type="NCBI Taxonomy" id="357466"/>
    <lineage>
        <taxon>Eukaryota</taxon>
        <taxon>Viridiplantae</taxon>
        <taxon>Streptophyta</taxon>
        <taxon>Embryophyta</taxon>
        <taxon>Tracheophyta</taxon>
        <taxon>Spermatophyta</taxon>
        <taxon>Magnoliopsida</taxon>
        <taxon>Ranunculales</taxon>
        <taxon>Papaveraceae</taxon>
        <taxon>Papaveroideae</taxon>
        <taxon>Papaver</taxon>
    </lineage>
</organism>
<evidence type="ECO:0000313" key="8">
    <source>
        <dbReference type="Proteomes" id="UP001202328"/>
    </source>
</evidence>
<dbReference type="EMBL" id="JAJJMB010010308">
    <property type="protein sequence ID" value="KAI3909886.1"/>
    <property type="molecule type" value="Genomic_DNA"/>
</dbReference>